<protein>
    <submittedName>
        <fullName evidence="2">Uncharacterized protein</fullName>
    </submittedName>
</protein>
<feature type="region of interest" description="Disordered" evidence="1">
    <location>
        <begin position="6"/>
        <end position="35"/>
    </location>
</feature>
<sequence>MTRLLLGSLNNGHLSSSQQGGDTTGIDKTRPDDLEGVKDTGLDHVNVLALGAVETLVEVTAELISQLANNDGALKSSVLDDCPRWAGDGVLNDGHTELLVEVGSLDTTQGLARGLQKSGTTTGQDTLLDGSPGGVQGIHKAVLLLADLNLGGAADLDDGNTTGKLGKTLLELLLLVVRGGGVSHDATDLLTSLSDGVLGALAVEHDGVLLGDGDGASCSEHVDGGLLELDVQLLGEDSAVGKDSNVAEDRLAVVTEARGLDGSHLELTAQLVEDADSQSLTLDVLGNDDQRSASLGGDLEGRDDVLDGRDFLLGQKDEGVLELHLLGLGIGNEVRRDEATVESHTLGNLELVAHGLALLDGDDTLLANLLHGVGNQLSDVCVTVGRDSGDLGDLLTRGDIPLVLLQELHDGIDSGLDTAAEVHGVAAGGDVLDGLGEDGPGKDCGSSGTVTGDLVGLGGDVLQQLGTEVLKLVLQAGLDQDVSALRTQGSGDSPGERVNTSQESSTALNSKLQLLKPLLAP</sequence>
<accession>A0A194VGQ0</accession>
<proteinExistence type="predicted"/>
<dbReference type="AntiFam" id="ANF00222">
    <property type="entry name" value="Shadow ORF (opposite groL1)"/>
</dbReference>
<evidence type="ECO:0000256" key="1">
    <source>
        <dbReference type="SAM" id="MobiDB-lite"/>
    </source>
</evidence>
<dbReference type="Proteomes" id="UP000078576">
    <property type="component" value="Unassembled WGS sequence"/>
</dbReference>
<evidence type="ECO:0000313" key="2">
    <source>
        <dbReference type="EMBL" id="KUI63192.1"/>
    </source>
</evidence>
<keyword evidence="3" id="KW-1185">Reference proteome</keyword>
<evidence type="ECO:0000313" key="3">
    <source>
        <dbReference type="Proteomes" id="UP000078576"/>
    </source>
</evidence>
<name>A0A194VGQ0_CYTMA</name>
<dbReference type="EMBL" id="KN714870">
    <property type="protein sequence ID" value="KUI63192.1"/>
    <property type="molecule type" value="Genomic_DNA"/>
</dbReference>
<gene>
    <name evidence="2" type="ORF">VP1G_11450</name>
</gene>
<reference evidence="3" key="1">
    <citation type="submission" date="2014-12" db="EMBL/GenBank/DDBJ databases">
        <title>Genome Sequence of Valsa Canker Pathogens Uncovers a Specific Adaption of Colonization on Woody Bark.</title>
        <authorList>
            <person name="Yin Z."/>
            <person name="Liu H."/>
            <person name="Gao X."/>
            <person name="Li Z."/>
            <person name="Song N."/>
            <person name="Ke X."/>
            <person name="Dai Q."/>
            <person name="Wu Y."/>
            <person name="Sun Y."/>
            <person name="Xu J.-R."/>
            <person name="Kang Z.K."/>
            <person name="Wang L."/>
            <person name="Huang L."/>
        </authorList>
    </citation>
    <scope>NUCLEOTIDE SEQUENCE [LARGE SCALE GENOMIC DNA]</scope>
    <source>
        <strain evidence="3">SXYL134</strain>
    </source>
</reference>
<feature type="compositionally biased region" description="Basic and acidic residues" evidence="1">
    <location>
        <begin position="25"/>
        <end position="35"/>
    </location>
</feature>
<feature type="compositionally biased region" description="Low complexity" evidence="1">
    <location>
        <begin position="6"/>
        <end position="17"/>
    </location>
</feature>
<organism evidence="2 3">
    <name type="scientific">Cytospora mali</name>
    <name type="common">Apple Valsa canker fungus</name>
    <name type="synonym">Valsa mali</name>
    <dbReference type="NCBI Taxonomy" id="578113"/>
    <lineage>
        <taxon>Eukaryota</taxon>
        <taxon>Fungi</taxon>
        <taxon>Dikarya</taxon>
        <taxon>Ascomycota</taxon>
        <taxon>Pezizomycotina</taxon>
        <taxon>Sordariomycetes</taxon>
        <taxon>Sordariomycetidae</taxon>
        <taxon>Diaporthales</taxon>
        <taxon>Cytosporaceae</taxon>
        <taxon>Cytospora</taxon>
    </lineage>
</organism>
<dbReference type="AlphaFoldDB" id="A0A194VGQ0"/>
<dbReference type="STRING" id="694573.A0A194VGQ0"/>
<feature type="region of interest" description="Disordered" evidence="1">
    <location>
        <begin position="486"/>
        <end position="508"/>
    </location>
</feature>
<dbReference type="OrthoDB" id="5149357at2759"/>